<feature type="signal peptide" evidence="1">
    <location>
        <begin position="1"/>
        <end position="22"/>
    </location>
</feature>
<comment type="caution">
    <text evidence="2">The sequence shown here is derived from an EMBL/GenBank/DDBJ whole genome shotgun (WGS) entry which is preliminary data.</text>
</comment>
<evidence type="ECO:0000313" key="3">
    <source>
        <dbReference type="Proteomes" id="UP001295740"/>
    </source>
</evidence>
<name>A0AAI8VEE4_9PEZI</name>
<reference evidence="2" key="1">
    <citation type="submission" date="2023-10" db="EMBL/GenBank/DDBJ databases">
        <authorList>
            <person name="Hackl T."/>
        </authorList>
    </citation>
    <scope>NUCLEOTIDE SEQUENCE</scope>
</reference>
<dbReference type="Proteomes" id="UP001295740">
    <property type="component" value="Unassembled WGS sequence"/>
</dbReference>
<dbReference type="EMBL" id="CAUWAG010000004">
    <property type="protein sequence ID" value="CAJ2503024.1"/>
    <property type="molecule type" value="Genomic_DNA"/>
</dbReference>
<sequence>MRFPSTTGFALALAIGASLVAALPGAARNGTTLVAPSSAADCSKESIANCVASTGSNSTTCFGHLCAGRELKKMRKRQDDLECTEENLLECAVMEWREAEVCFEELCL</sequence>
<keyword evidence="3" id="KW-1185">Reference proteome</keyword>
<evidence type="ECO:0000256" key="1">
    <source>
        <dbReference type="SAM" id="SignalP"/>
    </source>
</evidence>
<gene>
    <name evidence="2" type="ORF">KHLLAP_LOCUS3492</name>
</gene>
<organism evidence="2 3">
    <name type="scientific">Anthostomella pinea</name>
    <dbReference type="NCBI Taxonomy" id="933095"/>
    <lineage>
        <taxon>Eukaryota</taxon>
        <taxon>Fungi</taxon>
        <taxon>Dikarya</taxon>
        <taxon>Ascomycota</taxon>
        <taxon>Pezizomycotina</taxon>
        <taxon>Sordariomycetes</taxon>
        <taxon>Xylariomycetidae</taxon>
        <taxon>Xylariales</taxon>
        <taxon>Xylariaceae</taxon>
        <taxon>Anthostomella</taxon>
    </lineage>
</organism>
<evidence type="ECO:0000313" key="2">
    <source>
        <dbReference type="EMBL" id="CAJ2503024.1"/>
    </source>
</evidence>
<feature type="chain" id="PRO_5042480491" evidence="1">
    <location>
        <begin position="23"/>
        <end position="108"/>
    </location>
</feature>
<dbReference type="AlphaFoldDB" id="A0AAI8VEE4"/>
<proteinExistence type="predicted"/>
<keyword evidence="1" id="KW-0732">Signal</keyword>
<accession>A0AAI8VEE4</accession>
<protein>
    <submittedName>
        <fullName evidence="2">Uu.00g104180.m01.CDS01</fullName>
    </submittedName>
</protein>